<dbReference type="EMBL" id="BKCJ011774001">
    <property type="protein sequence ID" value="GFD51764.1"/>
    <property type="molecule type" value="Genomic_DNA"/>
</dbReference>
<protein>
    <submittedName>
        <fullName evidence="2">Uncharacterized protein</fullName>
    </submittedName>
</protein>
<accession>A0A699X550</accession>
<evidence type="ECO:0000256" key="1">
    <source>
        <dbReference type="SAM" id="MobiDB-lite"/>
    </source>
</evidence>
<gene>
    <name evidence="2" type="ORF">Tci_923733</name>
</gene>
<reference evidence="2" key="1">
    <citation type="journal article" date="2019" name="Sci. Rep.">
        <title>Draft genome of Tanacetum cinerariifolium, the natural source of mosquito coil.</title>
        <authorList>
            <person name="Yamashiro T."/>
            <person name="Shiraishi A."/>
            <person name="Satake H."/>
            <person name="Nakayama K."/>
        </authorList>
    </citation>
    <scope>NUCLEOTIDE SEQUENCE</scope>
</reference>
<dbReference type="AlphaFoldDB" id="A0A699X550"/>
<evidence type="ECO:0000313" key="2">
    <source>
        <dbReference type="EMBL" id="GFD51764.1"/>
    </source>
</evidence>
<name>A0A699X550_TANCI</name>
<feature type="non-terminal residue" evidence="2">
    <location>
        <position position="1"/>
    </location>
</feature>
<sequence length="41" mass="4421">DDSSSIDYGDTRDSRSGESMSSIDGGDRREVPKSKEPSSRA</sequence>
<proteinExistence type="predicted"/>
<feature type="region of interest" description="Disordered" evidence="1">
    <location>
        <begin position="1"/>
        <end position="41"/>
    </location>
</feature>
<feature type="compositionally biased region" description="Basic and acidic residues" evidence="1">
    <location>
        <begin position="25"/>
        <end position="41"/>
    </location>
</feature>
<comment type="caution">
    <text evidence="2">The sequence shown here is derived from an EMBL/GenBank/DDBJ whole genome shotgun (WGS) entry which is preliminary data.</text>
</comment>
<organism evidence="2">
    <name type="scientific">Tanacetum cinerariifolium</name>
    <name type="common">Dalmatian daisy</name>
    <name type="synonym">Chrysanthemum cinerariifolium</name>
    <dbReference type="NCBI Taxonomy" id="118510"/>
    <lineage>
        <taxon>Eukaryota</taxon>
        <taxon>Viridiplantae</taxon>
        <taxon>Streptophyta</taxon>
        <taxon>Embryophyta</taxon>
        <taxon>Tracheophyta</taxon>
        <taxon>Spermatophyta</taxon>
        <taxon>Magnoliopsida</taxon>
        <taxon>eudicotyledons</taxon>
        <taxon>Gunneridae</taxon>
        <taxon>Pentapetalae</taxon>
        <taxon>asterids</taxon>
        <taxon>campanulids</taxon>
        <taxon>Asterales</taxon>
        <taxon>Asteraceae</taxon>
        <taxon>Asteroideae</taxon>
        <taxon>Anthemideae</taxon>
        <taxon>Anthemidinae</taxon>
        <taxon>Tanacetum</taxon>
    </lineage>
</organism>